<dbReference type="Proteomes" id="UP000256845">
    <property type="component" value="Unassembled WGS sequence"/>
</dbReference>
<dbReference type="PANTHER" id="PTHR21272:SF3">
    <property type="entry name" value="CATABOLIC 3-DEHYDROQUINASE"/>
    <property type="match status" value="1"/>
</dbReference>
<dbReference type="GO" id="GO:0008652">
    <property type="term" value="P:amino acid biosynthetic process"/>
    <property type="evidence" value="ECO:0007669"/>
    <property type="project" value="UniProtKB-KW"/>
</dbReference>
<organism evidence="13 14">
    <name type="scientific">Aestuariispira insulae</name>
    <dbReference type="NCBI Taxonomy" id="1461337"/>
    <lineage>
        <taxon>Bacteria</taxon>
        <taxon>Pseudomonadati</taxon>
        <taxon>Pseudomonadota</taxon>
        <taxon>Alphaproteobacteria</taxon>
        <taxon>Rhodospirillales</taxon>
        <taxon>Kiloniellaceae</taxon>
        <taxon>Aestuariispira</taxon>
    </lineage>
</organism>
<evidence type="ECO:0000256" key="11">
    <source>
        <dbReference type="PIRSR" id="PIRSR001399-2"/>
    </source>
</evidence>
<evidence type="ECO:0000256" key="5">
    <source>
        <dbReference type="ARBA" id="ARBA00011193"/>
    </source>
</evidence>
<keyword evidence="7 9" id="KW-0057">Aromatic amino acid biosynthesis</keyword>
<evidence type="ECO:0000256" key="8">
    <source>
        <dbReference type="ARBA" id="ARBA00023239"/>
    </source>
</evidence>
<dbReference type="NCBIfam" id="NF003806">
    <property type="entry name" value="PRK05395.1-3"/>
    <property type="match status" value="1"/>
</dbReference>
<evidence type="ECO:0000256" key="7">
    <source>
        <dbReference type="ARBA" id="ARBA00023141"/>
    </source>
</evidence>
<feature type="site" description="Transition state stabilizer" evidence="9 12">
    <location>
        <position position="39"/>
    </location>
</feature>
<protein>
    <recommendedName>
        <fullName evidence="6 9">3-dehydroquinate dehydratase</fullName>
        <shortName evidence="9">3-dehydroquinase</shortName>
        <ecNumber evidence="6 9">4.2.1.10</ecNumber>
    </recommendedName>
    <alternativeName>
        <fullName evidence="9">Type II DHQase</fullName>
    </alternativeName>
</protein>
<dbReference type="EMBL" id="QRDW01000005">
    <property type="protein sequence ID" value="RED49969.1"/>
    <property type="molecule type" value="Genomic_DNA"/>
</dbReference>
<dbReference type="Pfam" id="PF01220">
    <property type="entry name" value="DHquinase_II"/>
    <property type="match status" value="1"/>
</dbReference>
<evidence type="ECO:0000256" key="6">
    <source>
        <dbReference type="ARBA" id="ARBA00012060"/>
    </source>
</evidence>
<dbReference type="HAMAP" id="MF_00169">
    <property type="entry name" value="AroQ"/>
    <property type="match status" value="1"/>
</dbReference>
<dbReference type="GO" id="GO:0009423">
    <property type="term" value="P:chorismate biosynthetic process"/>
    <property type="evidence" value="ECO:0007669"/>
    <property type="project" value="UniProtKB-UniRule"/>
</dbReference>
<dbReference type="GO" id="GO:0009073">
    <property type="term" value="P:aromatic amino acid family biosynthetic process"/>
    <property type="evidence" value="ECO:0007669"/>
    <property type="project" value="UniProtKB-KW"/>
</dbReference>
<comment type="caution">
    <text evidence="13">The sequence shown here is derived from an EMBL/GenBank/DDBJ whole genome shotgun (WGS) entry which is preliminary data.</text>
</comment>
<feature type="active site" description="Proton acceptor" evidence="9 10">
    <location>
        <position position="44"/>
    </location>
</feature>
<sequence>MNFPCYMQAILEPEGTPDPMNAAKILVLNGPNLNMLGLREPEIYGRETLDDLNAKCVEKAAKLGLEADCRQSNIEGEMVTWIQGARTSHKGIILNAGAYTHTSVALHDALLASELPVIEVHLSNIFGRESFRHHSYISPIAAGVICGFGSLGYDLALEAMAKQVA</sequence>
<dbReference type="PIRSF" id="PIRSF001399">
    <property type="entry name" value="DHquinase_II"/>
    <property type="match status" value="1"/>
</dbReference>
<dbReference type="PANTHER" id="PTHR21272">
    <property type="entry name" value="CATABOLIC 3-DEHYDROQUINASE"/>
    <property type="match status" value="1"/>
</dbReference>
<evidence type="ECO:0000313" key="13">
    <source>
        <dbReference type="EMBL" id="RED49969.1"/>
    </source>
</evidence>
<feature type="binding site" evidence="9 11">
    <location>
        <position position="101"/>
    </location>
    <ligand>
        <name>substrate</name>
    </ligand>
</feature>
<comment type="pathway">
    <text evidence="3 9">Metabolic intermediate biosynthesis; chorismate biosynthesis; chorismate from D-erythrose 4-phosphate and phosphoenolpyruvate: step 3/7.</text>
</comment>
<feature type="binding site" evidence="9 11">
    <location>
        <position position="108"/>
    </location>
    <ligand>
        <name>substrate</name>
    </ligand>
</feature>
<feature type="active site" description="Proton donor" evidence="9 10">
    <location>
        <position position="121"/>
    </location>
</feature>
<dbReference type="InterPro" id="IPR001874">
    <property type="entry name" value="DHquinase_II"/>
</dbReference>
<name>A0A3D9HKF7_9PROT</name>
<reference evidence="13 14" key="1">
    <citation type="submission" date="2018-07" db="EMBL/GenBank/DDBJ databases">
        <title>Genomic Encyclopedia of Type Strains, Phase III (KMG-III): the genomes of soil and plant-associated and newly described type strains.</title>
        <authorList>
            <person name="Whitman W."/>
        </authorList>
    </citation>
    <scope>NUCLEOTIDE SEQUENCE [LARGE SCALE GENOMIC DNA]</scope>
    <source>
        <strain evidence="13 14">CECT 8488</strain>
    </source>
</reference>
<keyword evidence="8 9" id="KW-0456">Lyase</keyword>
<proteinExistence type="inferred from homology"/>
<feature type="binding site" evidence="9 11">
    <location>
        <begin position="122"/>
        <end position="123"/>
    </location>
    <ligand>
        <name>substrate</name>
    </ligand>
</feature>
<comment type="subunit">
    <text evidence="5 9">Homododecamer.</text>
</comment>
<feature type="binding site" evidence="9 11">
    <location>
        <position position="132"/>
    </location>
    <ligand>
        <name>substrate</name>
    </ligand>
</feature>
<evidence type="ECO:0000256" key="10">
    <source>
        <dbReference type="PIRSR" id="PIRSR001399-1"/>
    </source>
</evidence>
<evidence type="ECO:0000256" key="12">
    <source>
        <dbReference type="PIRSR" id="PIRSR001399-3"/>
    </source>
</evidence>
<dbReference type="NCBIfam" id="NF003805">
    <property type="entry name" value="PRK05395.1-2"/>
    <property type="match status" value="1"/>
</dbReference>
<dbReference type="InterPro" id="IPR036441">
    <property type="entry name" value="DHquinase_II_sf"/>
</dbReference>
<dbReference type="NCBIfam" id="TIGR01088">
    <property type="entry name" value="aroQ"/>
    <property type="match status" value="1"/>
</dbReference>
<gene>
    <name evidence="9" type="primary">aroQ</name>
    <name evidence="13" type="ORF">DFP90_105342</name>
</gene>
<dbReference type="InterPro" id="IPR018509">
    <property type="entry name" value="DHquinase_II_CS"/>
</dbReference>
<dbReference type="AlphaFoldDB" id="A0A3D9HKF7"/>
<dbReference type="NCBIfam" id="NF003807">
    <property type="entry name" value="PRK05395.1-4"/>
    <property type="match status" value="1"/>
</dbReference>
<dbReference type="CDD" id="cd00466">
    <property type="entry name" value="DHQase_II"/>
    <property type="match status" value="1"/>
</dbReference>
<evidence type="ECO:0000256" key="3">
    <source>
        <dbReference type="ARBA" id="ARBA00004902"/>
    </source>
</evidence>
<comment type="catalytic activity">
    <reaction evidence="1 9">
        <text>3-dehydroquinate = 3-dehydroshikimate + H2O</text>
        <dbReference type="Rhea" id="RHEA:21096"/>
        <dbReference type="ChEBI" id="CHEBI:15377"/>
        <dbReference type="ChEBI" id="CHEBI:16630"/>
        <dbReference type="ChEBI" id="CHEBI:32364"/>
        <dbReference type="EC" id="4.2.1.10"/>
    </reaction>
</comment>
<dbReference type="PROSITE" id="PS01029">
    <property type="entry name" value="DEHYDROQUINASE_II"/>
    <property type="match status" value="1"/>
</dbReference>
<evidence type="ECO:0000313" key="14">
    <source>
        <dbReference type="Proteomes" id="UP000256845"/>
    </source>
</evidence>
<evidence type="ECO:0000256" key="9">
    <source>
        <dbReference type="HAMAP-Rule" id="MF_00169"/>
    </source>
</evidence>
<evidence type="ECO:0000256" key="2">
    <source>
        <dbReference type="ARBA" id="ARBA00003924"/>
    </source>
</evidence>
<evidence type="ECO:0000256" key="4">
    <source>
        <dbReference type="ARBA" id="ARBA00011037"/>
    </source>
</evidence>
<dbReference type="GO" id="GO:0003855">
    <property type="term" value="F:3-dehydroquinate dehydratase activity"/>
    <property type="evidence" value="ECO:0007669"/>
    <property type="project" value="UniProtKB-UniRule"/>
</dbReference>
<comment type="function">
    <text evidence="2 9">Catalyzes a trans-dehydration via an enolate intermediate.</text>
</comment>
<dbReference type="Gene3D" id="3.40.50.9100">
    <property type="entry name" value="Dehydroquinase, class II"/>
    <property type="match status" value="1"/>
</dbReference>
<keyword evidence="9" id="KW-0028">Amino-acid biosynthesis</keyword>
<comment type="similarity">
    <text evidence="4 9">Belongs to the type-II 3-dehydroquinase family.</text>
</comment>
<dbReference type="GO" id="GO:0019631">
    <property type="term" value="P:quinate catabolic process"/>
    <property type="evidence" value="ECO:0007669"/>
    <property type="project" value="TreeGrafter"/>
</dbReference>
<dbReference type="UniPathway" id="UPA00053">
    <property type="reaction ID" value="UER00086"/>
</dbReference>
<evidence type="ECO:0000256" key="1">
    <source>
        <dbReference type="ARBA" id="ARBA00001864"/>
    </source>
</evidence>
<dbReference type="SUPFAM" id="SSF52304">
    <property type="entry name" value="Type II 3-dehydroquinate dehydratase"/>
    <property type="match status" value="1"/>
</dbReference>
<keyword evidence="14" id="KW-1185">Reference proteome</keyword>
<accession>A0A3D9HKF7</accession>
<feature type="binding site" evidence="9 11">
    <location>
        <position position="95"/>
    </location>
    <ligand>
        <name>substrate</name>
    </ligand>
</feature>
<dbReference type="EC" id="4.2.1.10" evidence="6 9"/>